<organism evidence="3 4">
    <name type="scientific">Diplocarpon coronariae</name>
    <dbReference type="NCBI Taxonomy" id="2795749"/>
    <lineage>
        <taxon>Eukaryota</taxon>
        <taxon>Fungi</taxon>
        <taxon>Dikarya</taxon>
        <taxon>Ascomycota</taxon>
        <taxon>Pezizomycotina</taxon>
        <taxon>Leotiomycetes</taxon>
        <taxon>Helotiales</taxon>
        <taxon>Drepanopezizaceae</taxon>
        <taxon>Diplocarpon</taxon>
    </lineage>
</organism>
<accession>A0A218YZF7</accession>
<dbReference type="Pfam" id="PF03881">
    <property type="entry name" value="Fructosamin_kin"/>
    <property type="match status" value="1"/>
</dbReference>
<dbReference type="Proteomes" id="UP000242519">
    <property type="component" value="Unassembled WGS sequence"/>
</dbReference>
<dbReference type="SUPFAM" id="SSF56112">
    <property type="entry name" value="Protein kinase-like (PK-like)"/>
    <property type="match status" value="1"/>
</dbReference>
<evidence type="ECO:0000256" key="2">
    <source>
        <dbReference type="ARBA" id="ARBA00048655"/>
    </source>
</evidence>
<dbReference type="Gene3D" id="3.90.1200.10">
    <property type="match status" value="1"/>
</dbReference>
<name>A0A218YZF7_9HELO</name>
<evidence type="ECO:0000313" key="4">
    <source>
        <dbReference type="Proteomes" id="UP000242519"/>
    </source>
</evidence>
<dbReference type="GO" id="GO:0102193">
    <property type="term" value="F:protein-ribulosamine 3-kinase activity"/>
    <property type="evidence" value="ECO:0007669"/>
    <property type="project" value="UniProtKB-EC"/>
</dbReference>
<dbReference type="InterPro" id="IPR011009">
    <property type="entry name" value="Kinase-like_dom_sf"/>
</dbReference>
<keyword evidence="4" id="KW-1185">Reference proteome</keyword>
<dbReference type="PANTHER" id="PTHR12149:SF8">
    <property type="entry name" value="PROTEIN-RIBULOSAMINE 3-KINASE"/>
    <property type="match status" value="1"/>
</dbReference>
<dbReference type="PANTHER" id="PTHR12149">
    <property type="entry name" value="FRUCTOSAMINE 3 KINASE-RELATED PROTEIN"/>
    <property type="match status" value="1"/>
</dbReference>
<reference evidence="3 4" key="1">
    <citation type="submission" date="2017-04" db="EMBL/GenBank/DDBJ databases">
        <title>Draft genome sequence of Marssonina coronaria NL1: causal agent of apple blotch.</title>
        <authorList>
            <person name="Cheng Q."/>
        </authorList>
    </citation>
    <scope>NUCLEOTIDE SEQUENCE [LARGE SCALE GENOMIC DNA]</scope>
    <source>
        <strain evidence="3 4">NL1</strain>
    </source>
</reference>
<dbReference type="InParanoid" id="A0A218YZF7"/>
<evidence type="ECO:0000313" key="3">
    <source>
        <dbReference type="EMBL" id="OWP00824.1"/>
    </source>
</evidence>
<evidence type="ECO:0000256" key="1">
    <source>
        <dbReference type="ARBA" id="ARBA00011961"/>
    </source>
</evidence>
<dbReference type="AlphaFoldDB" id="A0A218YZF7"/>
<dbReference type="OrthoDB" id="5772781at2759"/>
<proteinExistence type="predicted"/>
<dbReference type="InterPro" id="IPR016477">
    <property type="entry name" value="Fructo-/Ketosamine-3-kinase"/>
</dbReference>
<dbReference type="EMBL" id="MZNU01000306">
    <property type="protein sequence ID" value="OWP00824.1"/>
    <property type="molecule type" value="Genomic_DNA"/>
</dbReference>
<gene>
    <name evidence="3" type="ORF">B2J93_5358</name>
</gene>
<sequence>MLDKDLLNEEILAPISAVSYIDRGILKKLPPGTIVRGISPSGASYWARTAKIEATNTHGDTREYFLKVLRGDKGKYGVASEFHSMQELYRVMPEIVIKPVAWGSYEEIPDTHFFLCDFREMNGDIPDLACFPALLAQMHKRGISPDGNFGYPVATFGGNRALIFPIQKTWEKCFSMGLQGVFAAEFEMHGPDEELRILTKTIFEKVIPRLLRPLESEGRSITPCLVHGDLWDGNASVDLATGRPVIFDGTPLYAHNEYDLAPWRCPHHKMTKAYIDEYSAHYESAEPKEELYDRLDLYCLRFTMHGSSMFPGNLKLREYGKKAMRELVAKYREGYEGYAERKGIAFSGS</sequence>
<protein>
    <recommendedName>
        <fullName evidence="1">protein-ribulosamine 3-kinase</fullName>
        <ecNumber evidence="1">2.7.1.172</ecNumber>
    </recommendedName>
</protein>
<comment type="catalytic activity">
    <reaction evidence="2">
        <text>N(6)-D-ribulosyl-L-lysyl-[protein] + ATP = N(6)-(3-O-phospho-D-ribulosyl)-L-lysyl-[protein] + ADP + H(+)</text>
        <dbReference type="Rhea" id="RHEA:48432"/>
        <dbReference type="Rhea" id="RHEA-COMP:12103"/>
        <dbReference type="Rhea" id="RHEA-COMP:12104"/>
        <dbReference type="ChEBI" id="CHEBI:15378"/>
        <dbReference type="ChEBI" id="CHEBI:30616"/>
        <dbReference type="ChEBI" id="CHEBI:90418"/>
        <dbReference type="ChEBI" id="CHEBI:90420"/>
        <dbReference type="ChEBI" id="CHEBI:456216"/>
        <dbReference type="EC" id="2.7.1.172"/>
    </reaction>
    <physiologicalReaction direction="left-to-right" evidence="2">
        <dbReference type="Rhea" id="RHEA:48433"/>
    </physiologicalReaction>
</comment>
<dbReference type="EC" id="2.7.1.172" evidence="1"/>
<comment type="caution">
    <text evidence="3">The sequence shown here is derived from an EMBL/GenBank/DDBJ whole genome shotgun (WGS) entry which is preliminary data.</text>
</comment>